<dbReference type="AlphaFoldDB" id="A0A372ZNS0"/>
<evidence type="ECO:0000256" key="1">
    <source>
        <dbReference type="SAM" id="SignalP"/>
    </source>
</evidence>
<gene>
    <name evidence="2" type="ORF">DR950_04265</name>
</gene>
<keyword evidence="3" id="KW-1185">Reference proteome</keyword>
<feature type="chain" id="PRO_5016597549" evidence="1">
    <location>
        <begin position="32"/>
        <end position="163"/>
    </location>
</feature>
<evidence type="ECO:0000313" key="2">
    <source>
        <dbReference type="EMBL" id="RGD57112.1"/>
    </source>
</evidence>
<dbReference type="Proteomes" id="UP000263377">
    <property type="component" value="Unassembled WGS sequence"/>
</dbReference>
<reference evidence="2 3" key="1">
    <citation type="submission" date="2018-08" db="EMBL/GenBank/DDBJ databases">
        <title>Diversity &amp; Physiological Properties of Lignin-Decomposing Actinobacteria from Soil.</title>
        <authorList>
            <person name="Roh S.G."/>
            <person name="Kim S.B."/>
        </authorList>
    </citation>
    <scope>NUCLEOTIDE SEQUENCE [LARGE SCALE GENOMIC DNA]</scope>
    <source>
        <strain evidence="2 3">MMS17-GH009</strain>
    </source>
</reference>
<name>A0A372ZNS0_9ACTN</name>
<proteinExistence type="predicted"/>
<dbReference type="RefSeq" id="WP_107086501.1">
    <property type="nucleotide sequence ID" value="NZ_QVIG01000001.1"/>
</dbReference>
<comment type="caution">
    <text evidence="2">The sequence shown here is derived from an EMBL/GenBank/DDBJ whole genome shotgun (WGS) entry which is preliminary data.</text>
</comment>
<protein>
    <submittedName>
        <fullName evidence="2">Signal peptide protein</fullName>
    </submittedName>
</protein>
<feature type="signal peptide" evidence="1">
    <location>
        <begin position="1"/>
        <end position="31"/>
    </location>
</feature>
<keyword evidence="1" id="KW-0732">Signal</keyword>
<evidence type="ECO:0000313" key="3">
    <source>
        <dbReference type="Proteomes" id="UP000263377"/>
    </source>
</evidence>
<accession>A0A372ZNS0</accession>
<organism evidence="2 3">
    <name type="scientific">Kitasatospora xanthocidica</name>
    <dbReference type="NCBI Taxonomy" id="83382"/>
    <lineage>
        <taxon>Bacteria</taxon>
        <taxon>Bacillati</taxon>
        <taxon>Actinomycetota</taxon>
        <taxon>Actinomycetes</taxon>
        <taxon>Kitasatosporales</taxon>
        <taxon>Streptomycetaceae</taxon>
        <taxon>Kitasatospora</taxon>
    </lineage>
</organism>
<sequence length="163" mass="17289">MRTLKIPRRSLALAAALAALPTAALVAPAQAATGARTATAAPPVSFVELPETALPRDHATRPITVTYRNDSSADRTVAPQILVESPDNGPFLNPAGIRIEVLSPDGHWRAIPLGSQTGTLYTRLVPAKTVLHGHQTLTAHYRVTVVGKAPLQGTVEPRVALYR</sequence>
<dbReference type="EMBL" id="QVIG01000001">
    <property type="protein sequence ID" value="RGD57112.1"/>
    <property type="molecule type" value="Genomic_DNA"/>
</dbReference>